<dbReference type="Proteomes" id="UP000242381">
    <property type="component" value="Unassembled WGS sequence"/>
</dbReference>
<gene>
    <name evidence="1" type="ORF">BCV71DRAFT_177964</name>
</gene>
<dbReference type="VEuPathDB" id="FungiDB:BCV72DRAFT_189559"/>
<organism evidence="1 2">
    <name type="scientific">Rhizopus microsporus</name>
    <dbReference type="NCBI Taxonomy" id="58291"/>
    <lineage>
        <taxon>Eukaryota</taxon>
        <taxon>Fungi</taxon>
        <taxon>Fungi incertae sedis</taxon>
        <taxon>Mucoromycota</taxon>
        <taxon>Mucoromycotina</taxon>
        <taxon>Mucoromycetes</taxon>
        <taxon>Mucorales</taxon>
        <taxon>Mucorineae</taxon>
        <taxon>Rhizopodaceae</taxon>
        <taxon>Rhizopus</taxon>
    </lineage>
</organism>
<dbReference type="EMBL" id="KV921313">
    <property type="protein sequence ID" value="ORE19312.1"/>
    <property type="molecule type" value="Genomic_DNA"/>
</dbReference>
<feature type="non-terminal residue" evidence="1">
    <location>
        <position position="1"/>
    </location>
</feature>
<protein>
    <submittedName>
        <fullName evidence="1">Uncharacterized protein</fullName>
    </submittedName>
</protein>
<proteinExistence type="predicted"/>
<sequence length="85" mass="9862">SLQHTRSIQQGASIQKVKIHANWSLSADMFEKYYLRLANRRWQGQMIGKRISKDTEKNTISEVGVSHTAIMKGTIHNYFFVSFVF</sequence>
<accession>A0A1X0S4V2</accession>
<name>A0A1X0S4V2_RHIZD</name>
<evidence type="ECO:0000313" key="1">
    <source>
        <dbReference type="EMBL" id="ORE19312.1"/>
    </source>
</evidence>
<dbReference type="AlphaFoldDB" id="A0A1X0S4V2"/>
<reference evidence="1 2" key="1">
    <citation type="journal article" date="2016" name="Proc. Natl. Acad. Sci. U.S.A.">
        <title>Lipid metabolic changes in an early divergent fungus govern the establishment of a mutualistic symbiosis with endobacteria.</title>
        <authorList>
            <person name="Lastovetsky O.A."/>
            <person name="Gaspar M.L."/>
            <person name="Mondo S.J."/>
            <person name="LaButti K.M."/>
            <person name="Sandor L."/>
            <person name="Grigoriev I.V."/>
            <person name="Henry S.A."/>
            <person name="Pawlowska T.E."/>
        </authorList>
    </citation>
    <scope>NUCLEOTIDE SEQUENCE [LARGE SCALE GENOMIC DNA]</scope>
    <source>
        <strain evidence="1 2">ATCC 11559</strain>
    </source>
</reference>
<evidence type="ECO:0000313" key="2">
    <source>
        <dbReference type="Proteomes" id="UP000242381"/>
    </source>
</evidence>